<feature type="domain" description="UvrD-like helicase C-terminal" evidence="8">
    <location>
        <begin position="805"/>
        <end position="1136"/>
    </location>
</feature>
<dbReference type="RefSeq" id="WP_309540146.1">
    <property type="nucleotide sequence ID" value="NZ_CP133659.1"/>
</dbReference>
<evidence type="ECO:0000256" key="4">
    <source>
        <dbReference type="ARBA" id="ARBA00022840"/>
    </source>
</evidence>
<gene>
    <name evidence="9" type="ORF">KPS_002003</name>
</gene>
<dbReference type="Gene3D" id="3.40.50.300">
    <property type="entry name" value="P-loop containing nucleotide triphosphate hydrolases"/>
    <property type="match status" value="3"/>
</dbReference>
<dbReference type="InterPro" id="IPR027417">
    <property type="entry name" value="P-loop_NTPase"/>
</dbReference>
<name>A0ABY9QWZ3_9BACT</name>
<dbReference type="PANTHER" id="PTHR40084:SF1">
    <property type="entry name" value="PHOSPHOTRANSFERASE"/>
    <property type="match status" value="1"/>
</dbReference>
<dbReference type="CDD" id="cd17932">
    <property type="entry name" value="DEXQc_UvrD"/>
    <property type="match status" value="1"/>
</dbReference>
<feature type="compositionally biased region" description="Polar residues" evidence="6">
    <location>
        <begin position="1003"/>
        <end position="1015"/>
    </location>
</feature>
<accession>A0ABY9QWZ3</accession>
<dbReference type="PANTHER" id="PTHR40084">
    <property type="entry name" value="PHOSPHOHYDROLASE, PHP FAMILY"/>
    <property type="match status" value="1"/>
</dbReference>
<evidence type="ECO:0000313" key="9">
    <source>
        <dbReference type="EMBL" id="WMW64026.1"/>
    </source>
</evidence>
<keyword evidence="1 5" id="KW-0547">Nucleotide-binding</keyword>
<dbReference type="Pfam" id="PF13245">
    <property type="entry name" value="AAA_19"/>
    <property type="match status" value="1"/>
</dbReference>
<dbReference type="InterPro" id="IPR016195">
    <property type="entry name" value="Pol/histidinol_Pase-like"/>
</dbReference>
<dbReference type="Gene3D" id="3.20.20.140">
    <property type="entry name" value="Metal-dependent hydrolases"/>
    <property type="match status" value="1"/>
</dbReference>
<dbReference type="PROSITE" id="PS51198">
    <property type="entry name" value="UVRD_HELICASE_ATP_BIND"/>
    <property type="match status" value="1"/>
</dbReference>
<feature type="binding site" evidence="5">
    <location>
        <begin position="571"/>
        <end position="578"/>
    </location>
    <ligand>
        <name>ATP</name>
        <dbReference type="ChEBI" id="CHEBI:30616"/>
    </ligand>
</feature>
<keyword evidence="2 5" id="KW-0378">Hydrolase</keyword>
<evidence type="ECO:0000256" key="3">
    <source>
        <dbReference type="ARBA" id="ARBA00022806"/>
    </source>
</evidence>
<feature type="region of interest" description="Disordered" evidence="6">
    <location>
        <begin position="988"/>
        <end position="1058"/>
    </location>
</feature>
<evidence type="ECO:0000256" key="6">
    <source>
        <dbReference type="SAM" id="MobiDB-lite"/>
    </source>
</evidence>
<dbReference type="Gene3D" id="1.10.486.10">
    <property type="entry name" value="PCRA, domain 4"/>
    <property type="match status" value="1"/>
</dbReference>
<keyword evidence="3 5" id="KW-0347">Helicase</keyword>
<evidence type="ECO:0000313" key="10">
    <source>
        <dbReference type="Proteomes" id="UP001180616"/>
    </source>
</evidence>
<dbReference type="PROSITE" id="PS51217">
    <property type="entry name" value="UVRD_HELICASE_CTER"/>
    <property type="match status" value="1"/>
</dbReference>
<evidence type="ECO:0000256" key="5">
    <source>
        <dbReference type="PROSITE-ProRule" id="PRU00560"/>
    </source>
</evidence>
<dbReference type="InterPro" id="IPR014017">
    <property type="entry name" value="DNA_helicase_UvrD-like_C"/>
</dbReference>
<keyword evidence="4 5" id="KW-0067">ATP-binding</keyword>
<feature type="region of interest" description="Disordered" evidence="6">
    <location>
        <begin position="439"/>
        <end position="548"/>
    </location>
</feature>
<organism evidence="9 10">
    <name type="scientific">Nitratidesulfovibrio liaohensis</name>
    <dbReference type="NCBI Taxonomy" id="2604158"/>
    <lineage>
        <taxon>Bacteria</taxon>
        <taxon>Pseudomonadati</taxon>
        <taxon>Thermodesulfobacteriota</taxon>
        <taxon>Desulfovibrionia</taxon>
        <taxon>Desulfovibrionales</taxon>
        <taxon>Desulfovibrionaceae</taxon>
        <taxon>Nitratidesulfovibrio</taxon>
    </lineage>
</organism>
<dbReference type="EMBL" id="CP133659">
    <property type="protein sequence ID" value="WMW64026.1"/>
    <property type="molecule type" value="Genomic_DNA"/>
</dbReference>
<sequence>MQQFRADLHIHSRFSRATSGRLNARHLAAWARVKGLDVLGTGDFTHPKWRAELAEQLVLDEASGLYRLRDPRGLDAELPEYAGKPLAGRTLFMLQAEISSIYKRGGKVRKVHNLVYVPDMDAAGRLSRRLAEVGNIESDGRPILGLDSRNLLEMVLETHPQAFLVPAHIWTPWFALFGSKSGFDSVAECFGDLSSEIFAMETGLSSDPEMNWLWSELDRFALISNSDAHSGENLGREANLFSGEIGYESILRSLKGQGIGGRFLGTLEFFPEEGKYHLDGHRKCGVVMEPRETRARGGLCPMCGKPVTVGVLHRVVELADRETPIQSPGQQGYLSLIPLPEILGELLGVGSKSRKVAEQHARCVARFGSELNILQDVPEAEIFRFWEPLGEGIARMRRREVLRQSGYDGEYGVVRVFTDKERASIQRRSVVGGLPLLEGMGVPAAPRAGDGKEAPRATGKGKKGKGADRPSLLDALSGQPGQSGQSGTGMASGGTVGAAFGPAAEPDFEFSPAPAPGTPDFSSISETDDEPPPPAFAAFSAPRPPEGATVRFNPAQRRALAAGPQPVLVLAGPGTGKTRTLVGRVLHLVETGIDARRILAVTFTRRAAAEMDERLATALGEDAPLPRTDTLHALAFEYWHRATPTPPVLLSEEAARRVFAEANPDEPAQRLREAWEAIGVCREKMRSCLAEHAPLLARYTEQKAARNLADYTDLLEFWLDQMQNNIYASPWRHVLVDEIQDLSPLQLTLVRALAPRGGAGFFGIGDPDQSIYGFRGAHGDVAAFLREAWPDLSVVALEENYRSSARILDFAGGLMQGRSACGPLRAARDLPGELHLFEAPTAEGEAAWIGEQIRGLIGATSHSLLDAGHGRARRGTVLDEGGFSPGDIAVLVRVKSLIPQLQRTLTRFGVPCAVPEAEAFWADQRVALILGAAGRMLGIGSTSSQDASGGPALPAGLSHRRLVAEGVHPSLADRLGLDASPFAVHRGGDAADNAHGAPGVSDVSGTPAATGSPAVSGSPDGSDGPEAPGAAIDPSGGEAPLRPDAEIPARDMPHEVDCPPKVLARGPLGVAAYLRETPPFDDLFWQSSAFRALSRAYDTHGGWAGLMNWISLQSELELVRRGSEKVQIMSLHAAKGLEFRAVFLPALEDGIMPFAGAGTLTGKPDRDGASPDARTDMDEERRLLYVGMTRASEGLFLSCAARRQLYGRELRLKPSRFLDDVPLEGLRRSMLVQHQKRKERQLLLM</sequence>
<dbReference type="Gene3D" id="1.10.10.160">
    <property type="match status" value="1"/>
</dbReference>
<evidence type="ECO:0000259" key="7">
    <source>
        <dbReference type="PROSITE" id="PS51198"/>
    </source>
</evidence>
<dbReference type="InterPro" id="IPR014016">
    <property type="entry name" value="UvrD-like_ATP-bd"/>
</dbReference>
<dbReference type="SUPFAM" id="SSF89550">
    <property type="entry name" value="PHP domain-like"/>
    <property type="match status" value="1"/>
</dbReference>
<reference evidence="9" key="1">
    <citation type="submission" date="2023-09" db="EMBL/GenBank/DDBJ databases">
        <authorList>
            <consortium name="CW5 consortium"/>
            <person name="Lu C.-W."/>
        </authorList>
    </citation>
    <scope>NUCLEOTIDE SEQUENCE</scope>
    <source>
        <strain evidence="9">KPS</strain>
    </source>
</reference>
<evidence type="ECO:0000256" key="2">
    <source>
        <dbReference type="ARBA" id="ARBA00022801"/>
    </source>
</evidence>
<feature type="compositionally biased region" description="Gly residues" evidence="6">
    <location>
        <begin position="484"/>
        <end position="496"/>
    </location>
</feature>
<feature type="domain" description="UvrD-like helicase ATP-binding" evidence="7">
    <location>
        <begin position="550"/>
        <end position="804"/>
    </location>
</feature>
<dbReference type="InterPro" id="IPR013986">
    <property type="entry name" value="DExx_box_DNA_helicase_dom_sf"/>
</dbReference>
<dbReference type="CDD" id="cd19067">
    <property type="entry name" value="PfuEndoQ-like"/>
    <property type="match status" value="1"/>
</dbReference>
<dbReference type="SUPFAM" id="SSF52540">
    <property type="entry name" value="P-loop containing nucleoside triphosphate hydrolases"/>
    <property type="match status" value="1"/>
</dbReference>
<keyword evidence="10" id="KW-1185">Reference proteome</keyword>
<protein>
    <submittedName>
        <fullName evidence="9">UvrD-helicase domain-containing protein</fullName>
    </submittedName>
</protein>
<feature type="compositionally biased region" description="Basic and acidic residues" evidence="6">
    <location>
        <begin position="1041"/>
        <end position="1058"/>
    </location>
</feature>
<evidence type="ECO:0000256" key="1">
    <source>
        <dbReference type="ARBA" id="ARBA00022741"/>
    </source>
</evidence>
<proteinExistence type="predicted"/>
<dbReference type="Pfam" id="PF13361">
    <property type="entry name" value="UvrD_C"/>
    <property type="match status" value="2"/>
</dbReference>
<dbReference type="Proteomes" id="UP001180616">
    <property type="component" value="Chromosome"/>
</dbReference>
<evidence type="ECO:0000259" key="8">
    <source>
        <dbReference type="PROSITE" id="PS51217"/>
    </source>
</evidence>